<dbReference type="Pfam" id="PF01814">
    <property type="entry name" value="Hemerythrin"/>
    <property type="match status" value="1"/>
</dbReference>
<gene>
    <name evidence="5" type="ordered locus">Halha_2351</name>
</gene>
<keyword evidence="2" id="KW-0479">Metal-binding</keyword>
<feature type="domain" description="Hemerythrin-like" evidence="4">
    <location>
        <begin position="12"/>
        <end position="136"/>
    </location>
</feature>
<evidence type="ECO:0000313" key="5">
    <source>
        <dbReference type="EMBL" id="AGB42225.1"/>
    </source>
</evidence>
<dbReference type="CDD" id="cd12107">
    <property type="entry name" value="Hemerythrin"/>
    <property type="match status" value="1"/>
</dbReference>
<evidence type="ECO:0000256" key="1">
    <source>
        <dbReference type="ARBA" id="ARBA00010587"/>
    </source>
</evidence>
<accession>L0KCE7</accession>
<dbReference type="EMBL" id="CP003359">
    <property type="protein sequence ID" value="AGB42225.1"/>
    <property type="molecule type" value="Genomic_DNA"/>
</dbReference>
<protein>
    <submittedName>
        <fullName evidence="5">Hemerythrin-like metal-binding domain-containing protein</fullName>
    </submittedName>
</protein>
<dbReference type="InterPro" id="IPR035938">
    <property type="entry name" value="Hemerythrin-like_sf"/>
</dbReference>
<dbReference type="PANTHER" id="PTHR37164">
    <property type="entry name" value="BACTERIOHEMERYTHRIN"/>
    <property type="match status" value="1"/>
</dbReference>
<dbReference type="Gene3D" id="1.20.120.50">
    <property type="entry name" value="Hemerythrin-like"/>
    <property type="match status" value="1"/>
</dbReference>
<evidence type="ECO:0000256" key="2">
    <source>
        <dbReference type="ARBA" id="ARBA00022723"/>
    </source>
</evidence>
<name>L0KCE7_HALHC</name>
<dbReference type="PANTHER" id="PTHR37164:SF1">
    <property type="entry name" value="BACTERIOHEMERYTHRIN"/>
    <property type="match status" value="1"/>
</dbReference>
<keyword evidence="6" id="KW-1185">Reference proteome</keyword>
<dbReference type="InterPro" id="IPR050669">
    <property type="entry name" value="Hemerythrin"/>
</dbReference>
<dbReference type="OrthoDB" id="9797092at2"/>
<dbReference type="InterPro" id="IPR012312">
    <property type="entry name" value="Hemerythrin-like"/>
</dbReference>
<dbReference type="NCBIfam" id="TIGR02481">
    <property type="entry name" value="hemeryth_dom"/>
    <property type="match status" value="1"/>
</dbReference>
<dbReference type="PROSITE" id="PS00550">
    <property type="entry name" value="HEMERYTHRINS"/>
    <property type="match status" value="1"/>
</dbReference>
<organism evidence="5 6">
    <name type="scientific">Halobacteroides halobius (strain ATCC 35273 / DSM 5150 / MD-1)</name>
    <dbReference type="NCBI Taxonomy" id="748449"/>
    <lineage>
        <taxon>Bacteria</taxon>
        <taxon>Bacillati</taxon>
        <taxon>Bacillota</taxon>
        <taxon>Clostridia</taxon>
        <taxon>Halanaerobiales</taxon>
        <taxon>Halobacteroidaceae</taxon>
        <taxon>Halobacteroides</taxon>
    </lineage>
</organism>
<dbReference type="SUPFAM" id="SSF47188">
    <property type="entry name" value="Hemerythrin-like"/>
    <property type="match status" value="1"/>
</dbReference>
<dbReference type="RefSeq" id="WP_015327939.1">
    <property type="nucleotide sequence ID" value="NC_019978.1"/>
</dbReference>
<evidence type="ECO:0000259" key="4">
    <source>
        <dbReference type="Pfam" id="PF01814"/>
    </source>
</evidence>
<keyword evidence="3" id="KW-0408">Iron</keyword>
<dbReference type="Proteomes" id="UP000010880">
    <property type="component" value="Chromosome"/>
</dbReference>
<comment type="similarity">
    <text evidence="1">Belongs to the hemerythrin family.</text>
</comment>
<dbReference type="HOGENOM" id="CLU_086902_3_1_9"/>
<dbReference type="NCBIfam" id="NF033749">
    <property type="entry name" value="bact_hemeryth"/>
    <property type="match status" value="1"/>
</dbReference>
<sequence>MTVNWNQGLELGIKKIDQQHRAFFEERDKFVTACTQLLKKERDSEINREKIAEVFYFLTDYFKTHFSDEEQLLQEKEYSYYEEHKQRHQKFIKEVQQIKYEFLQTDEINIELVHQLKDKITNWFVNHIAKEDKKIANHL</sequence>
<proteinExistence type="inferred from homology"/>
<dbReference type="InterPro" id="IPR012827">
    <property type="entry name" value="Hemerythrin_metal-bd"/>
</dbReference>
<dbReference type="eggNOG" id="COG2703">
    <property type="taxonomic scope" value="Bacteria"/>
</dbReference>
<evidence type="ECO:0000313" key="6">
    <source>
        <dbReference type="Proteomes" id="UP000010880"/>
    </source>
</evidence>
<dbReference type="InterPro" id="IPR016131">
    <property type="entry name" value="Haemerythrin_Fe_BS"/>
</dbReference>
<evidence type="ECO:0000256" key="3">
    <source>
        <dbReference type="ARBA" id="ARBA00023004"/>
    </source>
</evidence>
<dbReference type="STRING" id="748449.Halha_2351"/>
<dbReference type="GO" id="GO:0046872">
    <property type="term" value="F:metal ion binding"/>
    <property type="evidence" value="ECO:0007669"/>
    <property type="project" value="UniProtKB-KW"/>
</dbReference>
<reference evidence="6" key="1">
    <citation type="submission" date="2012-02" db="EMBL/GenBank/DDBJ databases">
        <title>The complete genome of Halobacteroides halobius DSM 5150.</title>
        <authorList>
            <person name="Lucas S."/>
            <person name="Copeland A."/>
            <person name="Lapidus A."/>
            <person name="Glavina del Rio T."/>
            <person name="Dalin E."/>
            <person name="Tice H."/>
            <person name="Bruce D."/>
            <person name="Goodwin L."/>
            <person name="Pitluck S."/>
            <person name="Peters L."/>
            <person name="Mikhailova N."/>
            <person name="Gu W."/>
            <person name="Kyrpides N."/>
            <person name="Mavromatis K."/>
            <person name="Ivanova N."/>
            <person name="Brettin T."/>
            <person name="Detter J.C."/>
            <person name="Han C."/>
            <person name="Larimer F."/>
            <person name="Land M."/>
            <person name="Hauser L."/>
            <person name="Markowitz V."/>
            <person name="Cheng J.-F."/>
            <person name="Hugenholtz P."/>
            <person name="Woyke T."/>
            <person name="Wu D."/>
            <person name="Tindall B."/>
            <person name="Pomrenke H."/>
            <person name="Brambilla E."/>
            <person name="Klenk H.-P."/>
            <person name="Eisen J.A."/>
        </authorList>
    </citation>
    <scope>NUCLEOTIDE SEQUENCE [LARGE SCALE GENOMIC DNA]</scope>
    <source>
        <strain evidence="6">ATCC 35273 / DSM 5150 / MD-1</strain>
    </source>
</reference>
<dbReference type="AlphaFoldDB" id="L0KCE7"/>
<dbReference type="KEGG" id="hhl:Halha_2351"/>